<sequence>MSNKPILYSYWRSSCSWRVRAALELKGIEYVYKPIDLLKGEHLSEEFLKVNPLGRVPALVTDGNTLVESFAILEYLDEKYPDKCPLLPKGIVDRAKVRAIALQVIAGTQPLQNTGVLKQVSEICGEQKGANAWAKMWIEDGFERLERQLQMTAKTYAFGDAVTLADLCIPPQVYNAKRYGVNMDAYPTIKRIDEALMGLDAFKKSHPSSQPDAVPVEK</sequence>
<dbReference type="InterPro" id="IPR004045">
    <property type="entry name" value="Glutathione_S-Trfase_N"/>
</dbReference>
<keyword evidence="7" id="KW-0585">Phenylalanine catabolism</keyword>
<comment type="pathway">
    <text evidence="3">Amino-acid degradation; L-phenylalanine degradation; acetoacetate and fumarate from L-phenylalanine: step 5/6.</text>
</comment>
<proteinExistence type="evidence at transcript level"/>
<dbReference type="InterPro" id="IPR005955">
    <property type="entry name" value="GST_Zeta"/>
</dbReference>
<dbReference type="InterPro" id="IPR040079">
    <property type="entry name" value="Glutathione_S-Trfase"/>
</dbReference>
<dbReference type="EC" id="5.2.1.2" evidence="5"/>
<dbReference type="GO" id="GO:0004364">
    <property type="term" value="F:glutathione transferase activity"/>
    <property type="evidence" value="ECO:0007669"/>
    <property type="project" value="TreeGrafter"/>
</dbReference>
<evidence type="ECO:0000256" key="2">
    <source>
        <dbReference type="ARBA" id="ARBA00001955"/>
    </source>
</evidence>
<comment type="catalytic activity">
    <reaction evidence="1">
        <text>4-maleylacetoacetate = 4-fumarylacetoacetate</text>
        <dbReference type="Rhea" id="RHEA:14817"/>
        <dbReference type="ChEBI" id="CHEBI:17105"/>
        <dbReference type="ChEBI" id="CHEBI:18034"/>
        <dbReference type="EC" id="5.2.1.2"/>
    </reaction>
</comment>
<dbReference type="PROSITE" id="PS50405">
    <property type="entry name" value="GST_CTER"/>
    <property type="match status" value="1"/>
</dbReference>
<evidence type="ECO:0000256" key="7">
    <source>
        <dbReference type="ARBA" id="ARBA00023232"/>
    </source>
</evidence>
<keyword evidence="6" id="KW-0828">Tyrosine catabolism</keyword>
<dbReference type="PROSITE" id="PS50404">
    <property type="entry name" value="GST_NTER"/>
    <property type="match status" value="1"/>
</dbReference>
<comment type="similarity">
    <text evidence="4">Belongs to the GST superfamily. Zeta family.</text>
</comment>
<dbReference type="EMBL" id="JI173800">
    <property type="protein sequence ID" value="ADY46432.1"/>
    <property type="molecule type" value="mRNA"/>
</dbReference>
<accession>F1L8H8</accession>
<dbReference type="SUPFAM" id="SSF52833">
    <property type="entry name" value="Thioredoxin-like"/>
    <property type="match status" value="1"/>
</dbReference>
<feature type="domain" description="GST N-terminal" evidence="8">
    <location>
        <begin position="3"/>
        <end position="84"/>
    </location>
</feature>
<dbReference type="FunFam" id="1.20.1050.10:FF:000010">
    <property type="entry name" value="Maleylacetoacetate isomerase isoform 1"/>
    <property type="match status" value="1"/>
</dbReference>
<dbReference type="GO" id="GO:0006572">
    <property type="term" value="P:L-tyrosine catabolic process"/>
    <property type="evidence" value="ECO:0007669"/>
    <property type="project" value="UniProtKB-KW"/>
</dbReference>
<dbReference type="GO" id="GO:0006559">
    <property type="term" value="P:L-phenylalanine catabolic process"/>
    <property type="evidence" value="ECO:0007669"/>
    <property type="project" value="UniProtKB-UniPathway"/>
</dbReference>
<dbReference type="CDD" id="cd03042">
    <property type="entry name" value="GST_N_Zeta"/>
    <property type="match status" value="1"/>
</dbReference>
<dbReference type="CDD" id="cd03191">
    <property type="entry name" value="GST_C_Zeta"/>
    <property type="match status" value="1"/>
</dbReference>
<dbReference type="GO" id="GO:0006749">
    <property type="term" value="P:glutathione metabolic process"/>
    <property type="evidence" value="ECO:0007669"/>
    <property type="project" value="TreeGrafter"/>
</dbReference>
<protein>
    <recommendedName>
        <fullName evidence="5">maleylacetoacetate isomerase</fullName>
        <ecNumber evidence="5">5.2.1.2</ecNumber>
    </recommendedName>
</protein>
<dbReference type="InterPro" id="IPR034330">
    <property type="entry name" value="GST_Zeta_C"/>
</dbReference>
<dbReference type="SUPFAM" id="SSF47616">
    <property type="entry name" value="GST C-terminal domain-like"/>
    <property type="match status" value="1"/>
</dbReference>
<evidence type="ECO:0000259" key="9">
    <source>
        <dbReference type="PROSITE" id="PS50405"/>
    </source>
</evidence>
<keyword evidence="10" id="KW-0413">Isomerase</keyword>
<dbReference type="UniPathway" id="UPA00139">
    <property type="reaction ID" value="UER00340"/>
</dbReference>
<evidence type="ECO:0000256" key="1">
    <source>
        <dbReference type="ARBA" id="ARBA00001622"/>
    </source>
</evidence>
<dbReference type="InterPro" id="IPR036282">
    <property type="entry name" value="Glutathione-S-Trfase_C_sf"/>
</dbReference>
<dbReference type="InterPro" id="IPR010987">
    <property type="entry name" value="Glutathione-S-Trfase_C-like"/>
</dbReference>
<dbReference type="Pfam" id="PF02798">
    <property type="entry name" value="GST_N"/>
    <property type="match status" value="1"/>
</dbReference>
<dbReference type="GO" id="GO:0016034">
    <property type="term" value="F:maleylacetoacetate isomerase activity"/>
    <property type="evidence" value="ECO:0007669"/>
    <property type="project" value="UniProtKB-EC"/>
</dbReference>
<dbReference type="SFLD" id="SFLDG00358">
    <property type="entry name" value="Main_(cytGST)"/>
    <property type="match status" value="1"/>
</dbReference>
<organism evidence="10">
    <name type="scientific">Ascaris suum</name>
    <name type="common">Pig roundworm</name>
    <name type="synonym">Ascaris lumbricoides</name>
    <dbReference type="NCBI Taxonomy" id="6253"/>
    <lineage>
        <taxon>Eukaryota</taxon>
        <taxon>Metazoa</taxon>
        <taxon>Ecdysozoa</taxon>
        <taxon>Nematoda</taxon>
        <taxon>Chromadorea</taxon>
        <taxon>Rhabditida</taxon>
        <taxon>Spirurina</taxon>
        <taxon>Ascaridomorpha</taxon>
        <taxon>Ascaridoidea</taxon>
        <taxon>Ascarididae</taxon>
        <taxon>Ascaris</taxon>
    </lineage>
</organism>
<evidence type="ECO:0000259" key="8">
    <source>
        <dbReference type="PROSITE" id="PS50404"/>
    </source>
</evidence>
<dbReference type="AlphaFoldDB" id="F1L8H8"/>
<feature type="domain" description="GST C-terminal" evidence="9">
    <location>
        <begin position="90"/>
        <end position="215"/>
    </location>
</feature>
<evidence type="ECO:0000256" key="6">
    <source>
        <dbReference type="ARBA" id="ARBA00022878"/>
    </source>
</evidence>
<dbReference type="SFLD" id="SFLDS00019">
    <property type="entry name" value="Glutathione_Transferase_(cytos"/>
    <property type="match status" value="1"/>
</dbReference>
<evidence type="ECO:0000313" key="10">
    <source>
        <dbReference type="EMBL" id="ADY46432.1"/>
    </source>
</evidence>
<dbReference type="PANTHER" id="PTHR42673">
    <property type="entry name" value="MALEYLACETOACETATE ISOMERASE"/>
    <property type="match status" value="1"/>
</dbReference>
<dbReference type="InterPro" id="IPR034333">
    <property type="entry name" value="GST_Zeta_N"/>
</dbReference>
<dbReference type="InterPro" id="IPR036249">
    <property type="entry name" value="Thioredoxin-like_sf"/>
</dbReference>
<dbReference type="PANTHER" id="PTHR42673:SF4">
    <property type="entry name" value="MALEYLACETOACETATE ISOMERASE"/>
    <property type="match status" value="1"/>
</dbReference>
<evidence type="ECO:0000256" key="5">
    <source>
        <dbReference type="ARBA" id="ARBA00013199"/>
    </source>
</evidence>
<evidence type="ECO:0000256" key="4">
    <source>
        <dbReference type="ARBA" id="ARBA00010007"/>
    </source>
</evidence>
<dbReference type="NCBIfam" id="TIGR01262">
    <property type="entry name" value="maiA"/>
    <property type="match status" value="1"/>
</dbReference>
<comment type="cofactor">
    <cofactor evidence="2">
        <name>glutathione</name>
        <dbReference type="ChEBI" id="CHEBI:57925"/>
    </cofactor>
</comment>
<dbReference type="Gene3D" id="3.40.30.10">
    <property type="entry name" value="Glutaredoxin"/>
    <property type="match status" value="1"/>
</dbReference>
<dbReference type="Gene3D" id="1.20.1050.10">
    <property type="match status" value="1"/>
</dbReference>
<dbReference type="GO" id="GO:0005737">
    <property type="term" value="C:cytoplasm"/>
    <property type="evidence" value="ECO:0007669"/>
    <property type="project" value="InterPro"/>
</dbReference>
<evidence type="ECO:0000256" key="3">
    <source>
        <dbReference type="ARBA" id="ARBA00004671"/>
    </source>
</evidence>
<reference evidence="10" key="1">
    <citation type="journal article" date="2011" name="Genome Res.">
        <title>Deep small RNA sequencing from the nematode Ascaris reveals conservation, functional diversification, and novel developmental profiles.</title>
        <authorList>
            <person name="Wang J."/>
            <person name="Czech B."/>
            <person name="Crunk A."/>
            <person name="Wallace A."/>
            <person name="Mitreva M."/>
            <person name="Hannon G.J."/>
            <person name="Davis R.E."/>
        </authorList>
    </citation>
    <scope>NUCLEOTIDE SEQUENCE</scope>
</reference>
<name>F1L8H8_ASCSU</name>